<dbReference type="EMBL" id="QWKX01000002">
    <property type="protein sequence ID" value="RIH79877.1"/>
    <property type="molecule type" value="Genomic_DNA"/>
</dbReference>
<dbReference type="AlphaFoldDB" id="A0A399E572"/>
<name>A0A399E572_9DEIN</name>
<dbReference type="Proteomes" id="UP000266089">
    <property type="component" value="Unassembled WGS sequence"/>
</dbReference>
<gene>
    <name evidence="1" type="ORF">Mcate_00103</name>
</gene>
<protein>
    <submittedName>
        <fullName evidence="1">Uncharacterized protein</fullName>
    </submittedName>
</protein>
<organism evidence="1 2">
    <name type="scientific">Meiothermus taiwanensis</name>
    <dbReference type="NCBI Taxonomy" id="172827"/>
    <lineage>
        <taxon>Bacteria</taxon>
        <taxon>Thermotogati</taxon>
        <taxon>Deinococcota</taxon>
        <taxon>Deinococci</taxon>
        <taxon>Thermales</taxon>
        <taxon>Thermaceae</taxon>
        <taxon>Meiothermus</taxon>
    </lineage>
</organism>
<evidence type="ECO:0000313" key="1">
    <source>
        <dbReference type="EMBL" id="RIH79877.1"/>
    </source>
</evidence>
<proteinExistence type="predicted"/>
<reference evidence="1 2" key="1">
    <citation type="submission" date="2018-08" db="EMBL/GenBank/DDBJ databases">
        <title>Meiothermus cateniformans JCM 15151 genome sequencing project.</title>
        <authorList>
            <person name="Da Costa M.S."/>
            <person name="Albuquerque L."/>
            <person name="Raposo P."/>
            <person name="Froufe H.J.C."/>
            <person name="Barroso C.S."/>
            <person name="Egas C."/>
        </authorList>
    </citation>
    <scope>NUCLEOTIDE SEQUENCE [LARGE SCALE GENOMIC DNA]</scope>
    <source>
        <strain evidence="1 2">JCM 15151</strain>
    </source>
</reference>
<accession>A0A399E572</accession>
<dbReference type="RefSeq" id="WP_027888320.1">
    <property type="nucleotide sequence ID" value="NZ_JBHSXZ010000022.1"/>
</dbReference>
<dbReference type="OrthoDB" id="32486at2"/>
<evidence type="ECO:0000313" key="2">
    <source>
        <dbReference type="Proteomes" id="UP000266089"/>
    </source>
</evidence>
<sequence length="112" mass="12317">MQASLKVTEKLLLLDLGEVRRLVTQDGPCLARYIAVAQEARIRCVRPARARLMRLGVAPGETLLYALPADPLDFEQEGANLLLPGLRLYLEGPPEFVETPLYAWVERGGGCG</sequence>
<comment type="caution">
    <text evidence="1">The sequence shown here is derived from an EMBL/GenBank/DDBJ whole genome shotgun (WGS) entry which is preliminary data.</text>
</comment>